<feature type="signal peptide" evidence="1">
    <location>
        <begin position="1"/>
        <end position="26"/>
    </location>
</feature>
<comment type="caution">
    <text evidence="2">The sequence shown here is derived from an EMBL/GenBank/DDBJ whole genome shotgun (WGS) entry which is preliminary data.</text>
</comment>
<name>A0ABQ4T4V8_METOR</name>
<gene>
    <name evidence="2" type="ORF">LKMONMHP_1552</name>
</gene>
<dbReference type="EMBL" id="BPQV01000004">
    <property type="protein sequence ID" value="GJE26701.1"/>
    <property type="molecule type" value="Genomic_DNA"/>
</dbReference>
<protein>
    <recommendedName>
        <fullName evidence="4">Rap1a immunity protein domain-containing protein</fullName>
    </recommendedName>
</protein>
<reference evidence="2" key="2">
    <citation type="submission" date="2021-08" db="EMBL/GenBank/DDBJ databases">
        <authorList>
            <person name="Tani A."/>
            <person name="Ola A."/>
            <person name="Ogura Y."/>
            <person name="Katsura K."/>
            <person name="Hayashi T."/>
        </authorList>
    </citation>
    <scope>NUCLEOTIDE SEQUENCE</scope>
    <source>
        <strain evidence="2">NBRC 15689</strain>
    </source>
</reference>
<evidence type="ECO:0000256" key="1">
    <source>
        <dbReference type="SAM" id="SignalP"/>
    </source>
</evidence>
<dbReference type="RefSeq" id="WP_238310580.1">
    <property type="nucleotide sequence ID" value="NZ_BPQV01000004.1"/>
</dbReference>
<evidence type="ECO:0000313" key="3">
    <source>
        <dbReference type="Proteomes" id="UP001055156"/>
    </source>
</evidence>
<feature type="chain" id="PRO_5045989045" description="Rap1a immunity protein domain-containing protein" evidence="1">
    <location>
        <begin position="27"/>
        <end position="135"/>
    </location>
</feature>
<keyword evidence="3" id="KW-1185">Reference proteome</keyword>
<reference evidence="2" key="1">
    <citation type="journal article" date="2021" name="Front. Microbiol.">
        <title>Comprehensive Comparative Genomics and Phenotyping of Methylobacterium Species.</title>
        <authorList>
            <person name="Alessa O."/>
            <person name="Ogura Y."/>
            <person name="Fujitani Y."/>
            <person name="Takami H."/>
            <person name="Hayashi T."/>
            <person name="Sahin N."/>
            <person name="Tani A."/>
        </authorList>
    </citation>
    <scope>NUCLEOTIDE SEQUENCE</scope>
    <source>
        <strain evidence="2">NBRC 15689</strain>
    </source>
</reference>
<keyword evidence="1" id="KW-0732">Signal</keyword>
<evidence type="ECO:0000313" key="2">
    <source>
        <dbReference type="EMBL" id="GJE26701.1"/>
    </source>
</evidence>
<dbReference type="Proteomes" id="UP001055156">
    <property type="component" value="Unassembled WGS sequence"/>
</dbReference>
<evidence type="ECO:0008006" key="4">
    <source>
        <dbReference type="Google" id="ProtNLM"/>
    </source>
</evidence>
<sequence length="135" mass="13817">MRATARGRRGGLALLLLLAAAPASRAQSVTDGSEAALGAETAGAVLALIGRALPRGEAGRVSGLRRGRAGALCGAIDRPNRMGTYTGDRGFVADLAAGFAGLLPEGPELRNPASPDQYRAMERALSLYRANCVQG</sequence>
<proteinExistence type="predicted"/>
<accession>A0ABQ4T4V8</accession>
<organism evidence="2 3">
    <name type="scientific">Methylobacterium organophilum</name>
    <dbReference type="NCBI Taxonomy" id="410"/>
    <lineage>
        <taxon>Bacteria</taxon>
        <taxon>Pseudomonadati</taxon>
        <taxon>Pseudomonadota</taxon>
        <taxon>Alphaproteobacteria</taxon>
        <taxon>Hyphomicrobiales</taxon>
        <taxon>Methylobacteriaceae</taxon>
        <taxon>Methylobacterium</taxon>
    </lineage>
</organism>